<evidence type="ECO:0000256" key="1">
    <source>
        <dbReference type="PROSITE-ProRule" id="PRU00182"/>
    </source>
</evidence>
<evidence type="ECO:0000313" key="3">
    <source>
        <dbReference type="EMBL" id="GGG21077.1"/>
    </source>
</evidence>
<proteinExistence type="predicted"/>
<dbReference type="Gene3D" id="3.30.70.330">
    <property type="match status" value="1"/>
</dbReference>
<dbReference type="InterPro" id="IPR040591">
    <property type="entry name" value="RqcP2_RBD"/>
</dbReference>
<dbReference type="InterPro" id="IPR036986">
    <property type="entry name" value="S4_RNA-bd_sf"/>
</dbReference>
<organism evidence="3 4">
    <name type="scientific">Lysinibacillus alkalisoli</name>
    <dbReference type="NCBI Taxonomy" id="1911548"/>
    <lineage>
        <taxon>Bacteria</taxon>
        <taxon>Bacillati</taxon>
        <taxon>Bacillota</taxon>
        <taxon>Bacilli</taxon>
        <taxon>Bacillales</taxon>
        <taxon>Bacillaceae</taxon>
        <taxon>Lysinibacillus</taxon>
    </lineage>
</organism>
<dbReference type="CDD" id="cd00165">
    <property type="entry name" value="S4"/>
    <property type="match status" value="1"/>
</dbReference>
<dbReference type="Pfam" id="PF01479">
    <property type="entry name" value="S4"/>
    <property type="match status" value="1"/>
</dbReference>
<dbReference type="InterPro" id="IPR002942">
    <property type="entry name" value="S4_RNA-bd"/>
</dbReference>
<dbReference type="InterPro" id="IPR048443">
    <property type="entry name" value="RqcP2_N"/>
</dbReference>
<gene>
    <name evidence="3" type="ORF">GCM10007425_14430</name>
</gene>
<feature type="domain" description="RNA-binding S4" evidence="2">
    <location>
        <begin position="182"/>
        <end position="244"/>
    </location>
</feature>
<sequence length="258" mass="30241">MEHIYQHFRKEEQPFIEQVVGWQREVEERYYPKRTDFLNPRERFIVRAIIQQTESNVYSDGGFEQAERKRMLLYPPYYEASMEDLGVQLFRVEYAMKFATLTHPQVLGSLLANGLVRSRFGDIRIKGQEIQLAVAEEIADYIQMQLIQMNKTKVQLQPISHKEAIPQDITAWQIQVITVSAMRLDAILATILKLSRQKAQQLIQAGRVQVNFTVRDDRSFEIQEQDLLSIRQYGRYKIVAIEGTTRKDKIRLQVGFMA</sequence>
<dbReference type="Gene3D" id="3.30.1370.160">
    <property type="match status" value="1"/>
</dbReference>
<dbReference type="RefSeq" id="WP_188614360.1">
    <property type="nucleotide sequence ID" value="NZ_BMJT01000004.1"/>
</dbReference>
<evidence type="ECO:0000259" key="2">
    <source>
        <dbReference type="SMART" id="SM00363"/>
    </source>
</evidence>
<keyword evidence="4" id="KW-1185">Reference proteome</keyword>
<dbReference type="Pfam" id="PF17774">
    <property type="entry name" value="YlmH_RBD"/>
    <property type="match status" value="1"/>
</dbReference>
<dbReference type="SUPFAM" id="SSF55174">
    <property type="entry name" value="Alpha-L RNA-binding motif"/>
    <property type="match status" value="1"/>
</dbReference>
<dbReference type="Gene3D" id="3.10.290.10">
    <property type="entry name" value="RNA-binding S4 domain"/>
    <property type="match status" value="1"/>
</dbReference>
<protein>
    <submittedName>
        <fullName evidence="3">RNA-binding protein S4</fullName>
    </submittedName>
</protein>
<comment type="caution">
    <text evidence="3">The sequence shown here is derived from an EMBL/GenBank/DDBJ whole genome shotgun (WGS) entry which is preliminary data.</text>
</comment>
<dbReference type="AlphaFoldDB" id="A0A917G3F7"/>
<dbReference type="Proteomes" id="UP000616608">
    <property type="component" value="Unassembled WGS sequence"/>
</dbReference>
<dbReference type="SMART" id="SM00363">
    <property type="entry name" value="S4"/>
    <property type="match status" value="1"/>
</dbReference>
<dbReference type="Pfam" id="PF21278">
    <property type="entry name" value="YlmH_1st"/>
    <property type="match status" value="1"/>
</dbReference>
<reference evidence="3" key="2">
    <citation type="submission" date="2020-09" db="EMBL/GenBank/DDBJ databases">
        <authorList>
            <person name="Sun Q."/>
            <person name="Zhou Y."/>
        </authorList>
    </citation>
    <scope>NUCLEOTIDE SEQUENCE</scope>
    <source>
        <strain evidence="3">CGMCC 1.15760</strain>
    </source>
</reference>
<dbReference type="PANTHER" id="PTHR13633:SF3">
    <property type="entry name" value="MITOCHONDRIAL TRANSCRIPTION RESCUE FACTOR 1"/>
    <property type="match status" value="1"/>
</dbReference>
<dbReference type="GO" id="GO:0003723">
    <property type="term" value="F:RNA binding"/>
    <property type="evidence" value="ECO:0007669"/>
    <property type="project" value="UniProtKB-KW"/>
</dbReference>
<dbReference type="InterPro" id="IPR012677">
    <property type="entry name" value="Nucleotide-bd_a/b_plait_sf"/>
</dbReference>
<dbReference type="PROSITE" id="PS50889">
    <property type="entry name" value="S4"/>
    <property type="match status" value="1"/>
</dbReference>
<accession>A0A917G3F7</accession>
<dbReference type="EMBL" id="BMJT01000004">
    <property type="protein sequence ID" value="GGG21077.1"/>
    <property type="molecule type" value="Genomic_DNA"/>
</dbReference>
<dbReference type="PANTHER" id="PTHR13633">
    <property type="entry name" value="MITOCHONDRIAL TRANSCRIPTION RESCUE FACTOR 1"/>
    <property type="match status" value="1"/>
</dbReference>
<keyword evidence="1" id="KW-0694">RNA-binding</keyword>
<evidence type="ECO:0000313" key="4">
    <source>
        <dbReference type="Proteomes" id="UP000616608"/>
    </source>
</evidence>
<reference evidence="3" key="1">
    <citation type="journal article" date="2014" name="Int. J. Syst. Evol. Microbiol.">
        <title>Complete genome sequence of Corynebacterium casei LMG S-19264T (=DSM 44701T), isolated from a smear-ripened cheese.</title>
        <authorList>
            <consortium name="US DOE Joint Genome Institute (JGI-PGF)"/>
            <person name="Walter F."/>
            <person name="Albersmeier A."/>
            <person name="Kalinowski J."/>
            <person name="Ruckert C."/>
        </authorList>
    </citation>
    <scope>NUCLEOTIDE SEQUENCE</scope>
    <source>
        <strain evidence="3">CGMCC 1.15760</strain>
    </source>
</reference>
<name>A0A917G3F7_9BACI</name>